<sequence>MEKKRENWLRRREKWWIRSERTGVEEQQASLLKSLSAGAGGACSKNKLRLSPCLYLQFPCLDLGKGVLGAAFRKQLNTPSVPDE</sequence>
<reference evidence="1" key="1">
    <citation type="submission" date="2020-09" db="EMBL/GenBank/DDBJ databases">
        <authorList>
            <person name="Kikuchi T."/>
        </authorList>
    </citation>
    <scope>NUCLEOTIDE SEQUENCE</scope>
    <source>
        <strain evidence="1">SH1</strain>
    </source>
</reference>
<dbReference type="AlphaFoldDB" id="A0A811JX11"/>
<name>A0A811JX11_9BILA</name>
<comment type="caution">
    <text evidence="1">The sequence shown here is derived from an EMBL/GenBank/DDBJ whole genome shotgun (WGS) entry which is preliminary data.</text>
</comment>
<dbReference type="EMBL" id="CAJFCW020000001">
    <property type="protein sequence ID" value="CAG9086352.1"/>
    <property type="molecule type" value="Genomic_DNA"/>
</dbReference>
<accession>A0A811JX11</accession>
<proteinExistence type="predicted"/>
<organism evidence="1 2">
    <name type="scientific">Bursaphelenchus okinawaensis</name>
    <dbReference type="NCBI Taxonomy" id="465554"/>
    <lineage>
        <taxon>Eukaryota</taxon>
        <taxon>Metazoa</taxon>
        <taxon>Ecdysozoa</taxon>
        <taxon>Nematoda</taxon>
        <taxon>Chromadorea</taxon>
        <taxon>Rhabditida</taxon>
        <taxon>Tylenchina</taxon>
        <taxon>Tylenchomorpha</taxon>
        <taxon>Aphelenchoidea</taxon>
        <taxon>Aphelenchoididae</taxon>
        <taxon>Bursaphelenchus</taxon>
    </lineage>
</organism>
<dbReference type="EMBL" id="CAJFDH010000001">
    <property type="protein sequence ID" value="CAD5207645.1"/>
    <property type="molecule type" value="Genomic_DNA"/>
</dbReference>
<dbReference type="Proteomes" id="UP000614601">
    <property type="component" value="Unassembled WGS sequence"/>
</dbReference>
<dbReference type="Proteomes" id="UP000783686">
    <property type="component" value="Unassembled WGS sequence"/>
</dbReference>
<evidence type="ECO:0000313" key="2">
    <source>
        <dbReference type="Proteomes" id="UP000614601"/>
    </source>
</evidence>
<gene>
    <name evidence="1" type="ORF">BOKJ2_LOCUS2301</name>
</gene>
<evidence type="ECO:0000313" key="1">
    <source>
        <dbReference type="EMBL" id="CAD5207645.1"/>
    </source>
</evidence>
<protein>
    <submittedName>
        <fullName evidence="1">Uncharacterized protein</fullName>
    </submittedName>
</protein>
<keyword evidence="2" id="KW-1185">Reference proteome</keyword>